<dbReference type="EMBL" id="CP016793">
    <property type="protein sequence ID" value="ANZ40065.1"/>
    <property type="molecule type" value="Genomic_DNA"/>
</dbReference>
<keyword evidence="3" id="KW-1185">Reference proteome</keyword>
<evidence type="ECO:0000256" key="1">
    <source>
        <dbReference type="ARBA" id="ARBA00005541"/>
    </source>
</evidence>
<dbReference type="STRING" id="1586287.BBK82_32530"/>
<accession>A0A1B2HQU0</accession>
<dbReference type="KEGG" id="led:BBK82_32530"/>
<comment type="similarity">
    <text evidence="1">Belongs to the TelA family.</text>
</comment>
<dbReference type="AlphaFoldDB" id="A0A1B2HQU0"/>
<dbReference type="InterPro" id="IPR008863">
    <property type="entry name" value="Toxic_anion-R_TelA"/>
</dbReference>
<dbReference type="RefSeq" id="WP_065918406.1">
    <property type="nucleotide sequence ID" value="NZ_CP016793.1"/>
</dbReference>
<dbReference type="OrthoDB" id="1654346at2"/>
<sequence>MTDFVLTPPDPVEPVPVERAAGLIPVADDTRTELSAQAQAFIDALNAVDPQSPDFSRIVDEALVLGEAEMRVAAQVAGRMLDRTLASVQSPNTTQVSTSLTELRRSVRELDPQDLSKLTGRKVLGFLPGGNAAKGLLARLRAADEPVNRIVLKLRSGQDALKRDNAAIKGERQRLWDLMTKLSQDAALAGEMDEAVERQVQILDLSDPGRANALRADVLFGLRQRHQDLLTQLAVCAQGYLALDVVRRNNDELIKGIERAVGTTVTALRIGVAVAAALAGQREVIDQVDAVRGLTDSILKSNAALMSSQGQDIQRIAATPAVGVEAVRTSFDQIYAAIDAIDTFKARAADSMAGTVQALDFEIRRAHDHLSRVRGAEEQA</sequence>
<evidence type="ECO:0000313" key="2">
    <source>
        <dbReference type="EMBL" id="ANZ40065.1"/>
    </source>
</evidence>
<evidence type="ECO:0000313" key="3">
    <source>
        <dbReference type="Proteomes" id="UP000093053"/>
    </source>
</evidence>
<dbReference type="PANTHER" id="PTHR38432:SF1">
    <property type="entry name" value="TELA-LIKE PROTEIN SAOUHSC_01408"/>
    <property type="match status" value="1"/>
</dbReference>
<proteinExistence type="inferred from homology"/>
<reference evidence="2 3" key="1">
    <citation type="submission" date="2016-07" db="EMBL/GenBank/DDBJ databases">
        <title>Complete genome sequence of the Lentzea guizhouensis DHS C013.</title>
        <authorList>
            <person name="Cao C."/>
        </authorList>
    </citation>
    <scope>NUCLEOTIDE SEQUENCE [LARGE SCALE GENOMIC DNA]</scope>
    <source>
        <strain evidence="2 3">DHS C013</strain>
    </source>
</reference>
<organism evidence="2 3">
    <name type="scientific">Lentzea guizhouensis</name>
    <dbReference type="NCBI Taxonomy" id="1586287"/>
    <lineage>
        <taxon>Bacteria</taxon>
        <taxon>Bacillati</taxon>
        <taxon>Actinomycetota</taxon>
        <taxon>Actinomycetes</taxon>
        <taxon>Pseudonocardiales</taxon>
        <taxon>Pseudonocardiaceae</taxon>
        <taxon>Lentzea</taxon>
    </lineage>
</organism>
<name>A0A1B2HQU0_9PSEU</name>
<protein>
    <submittedName>
        <fullName evidence="2">Toxic anion resistance protein</fullName>
    </submittedName>
</protein>
<dbReference type="Proteomes" id="UP000093053">
    <property type="component" value="Chromosome"/>
</dbReference>
<dbReference type="Pfam" id="PF05816">
    <property type="entry name" value="TelA"/>
    <property type="match status" value="1"/>
</dbReference>
<dbReference type="PANTHER" id="PTHR38432">
    <property type="entry name" value="TELA-LIKE PROTEIN SAOUHSC_01408"/>
    <property type="match status" value="1"/>
</dbReference>
<gene>
    <name evidence="2" type="ORF">BBK82_32530</name>
</gene>